<keyword evidence="3" id="KW-1185">Reference proteome</keyword>
<evidence type="ECO:0000313" key="3">
    <source>
        <dbReference type="Proteomes" id="UP001187221"/>
    </source>
</evidence>
<dbReference type="PIRSF" id="PIRSF006092">
    <property type="entry name" value="GreA_GreB"/>
    <property type="match status" value="1"/>
</dbReference>
<dbReference type="InterPro" id="IPR001437">
    <property type="entry name" value="Tscrpt_elong_fac_GreA/B_C"/>
</dbReference>
<protein>
    <submittedName>
        <fullName evidence="2">Transcription elongation factor GreA</fullName>
    </submittedName>
</protein>
<dbReference type="PANTHER" id="PTHR30437">
    <property type="entry name" value="TRANSCRIPTION ELONGATION FACTOR GREA"/>
    <property type="match status" value="1"/>
</dbReference>
<dbReference type="Pfam" id="PF01272">
    <property type="entry name" value="GreA_GreB"/>
    <property type="match status" value="1"/>
</dbReference>
<dbReference type="GO" id="GO:0003746">
    <property type="term" value="F:translation elongation factor activity"/>
    <property type="evidence" value="ECO:0007669"/>
    <property type="project" value="UniProtKB-KW"/>
</dbReference>
<comment type="caution">
    <text evidence="2">The sequence shown here is derived from an EMBL/GenBank/DDBJ whole genome shotgun (WGS) entry which is preliminary data.</text>
</comment>
<dbReference type="Proteomes" id="UP001187221">
    <property type="component" value="Unassembled WGS sequence"/>
</dbReference>
<evidence type="ECO:0000313" key="2">
    <source>
        <dbReference type="EMBL" id="GMM60014.1"/>
    </source>
</evidence>
<dbReference type="EMBL" id="BTFW01000001">
    <property type="protein sequence ID" value="GMM60014.1"/>
    <property type="molecule type" value="Genomic_DNA"/>
</dbReference>
<dbReference type="InterPro" id="IPR036953">
    <property type="entry name" value="GreA/GreB_C_sf"/>
</dbReference>
<dbReference type="InterPro" id="IPR023459">
    <property type="entry name" value="Tscrpt_elong_fac_GreA/B_fam"/>
</dbReference>
<gene>
    <name evidence="2" type="primary">greA_2</name>
    <name evidence="2" type="ORF">NUTIK01_07910</name>
</gene>
<organism evidence="2 3">
    <name type="scientific">Novosphingobium pituita</name>
    <dbReference type="NCBI Taxonomy" id="3056842"/>
    <lineage>
        <taxon>Bacteria</taxon>
        <taxon>Pseudomonadati</taxon>
        <taxon>Pseudomonadota</taxon>
        <taxon>Alphaproteobacteria</taxon>
        <taxon>Sphingomonadales</taxon>
        <taxon>Sphingomonadaceae</taxon>
        <taxon>Novosphingobium</taxon>
    </lineage>
</organism>
<name>A0ABQ6P6I1_9SPHN</name>
<keyword evidence="2" id="KW-0251">Elongation factor</keyword>
<keyword evidence="2" id="KW-0648">Protein biosynthesis</keyword>
<dbReference type="SUPFAM" id="SSF54534">
    <property type="entry name" value="FKBP-like"/>
    <property type="match status" value="1"/>
</dbReference>
<feature type="domain" description="Transcription elongation factor GreA/GreB C-terminal" evidence="1">
    <location>
        <begin position="93"/>
        <end position="160"/>
    </location>
</feature>
<dbReference type="Gene3D" id="3.10.50.30">
    <property type="entry name" value="Transcription elongation factor, GreA/GreB, C-terminal domain"/>
    <property type="match status" value="1"/>
</dbReference>
<dbReference type="RefSeq" id="WP_317973838.1">
    <property type="nucleotide sequence ID" value="NZ_BTFW01000001.1"/>
</dbReference>
<evidence type="ECO:0000259" key="1">
    <source>
        <dbReference type="Pfam" id="PF01272"/>
    </source>
</evidence>
<reference evidence="2 3" key="1">
    <citation type="submission" date="2023-06" db="EMBL/GenBank/DDBJ databases">
        <title>Draft genome sequence of Novosphingobium sp. strain IK01.</title>
        <authorList>
            <person name="Hatamoto M."/>
            <person name="Ikarashi T."/>
            <person name="Yamaguchi T."/>
        </authorList>
    </citation>
    <scope>NUCLEOTIDE SEQUENCE [LARGE SCALE GENOMIC DNA]</scope>
    <source>
        <strain evidence="2 3">IK01</strain>
    </source>
</reference>
<accession>A0ABQ6P6I1</accession>
<dbReference type="PANTHER" id="PTHR30437:SF6">
    <property type="entry name" value="TRANSCRIPTION ELONGATION FACTOR GREB"/>
    <property type="match status" value="1"/>
</dbReference>
<sequence length="164" mass="17888">MSVAFRRESDDEHLEPRFELPIPPGPNLVTARGLALIQEEVARREAGLADLLARLPAQQAGSEDEAVKAIRRELRYWRTRQASAQVMPVPDGTSVEFGCQVRLSMNGRERVVTIVGDDEADPASGLLAYAAPLARAIMGAEEGERVDFAGKAEAIEVLEIRAQP</sequence>
<proteinExistence type="predicted"/>